<reference evidence="1" key="1">
    <citation type="submission" date="2014-11" db="EMBL/GenBank/DDBJ databases">
        <authorList>
            <person name="Amaro Gonzalez C."/>
        </authorList>
    </citation>
    <scope>NUCLEOTIDE SEQUENCE</scope>
</reference>
<sequence length="49" mass="5483">MANAMTIPLLTAICNSQGSYLAVKIFRNTTSWIIKTWGVVPQQEKIESE</sequence>
<evidence type="ECO:0000313" key="1">
    <source>
        <dbReference type="EMBL" id="JAH75694.1"/>
    </source>
</evidence>
<dbReference type="EMBL" id="GBXM01032883">
    <property type="protein sequence ID" value="JAH75694.1"/>
    <property type="molecule type" value="Transcribed_RNA"/>
</dbReference>
<accession>A0A0E9VC52</accession>
<reference evidence="1" key="2">
    <citation type="journal article" date="2015" name="Fish Shellfish Immunol.">
        <title>Early steps in the European eel (Anguilla anguilla)-Vibrio vulnificus interaction in the gills: Role of the RtxA13 toxin.</title>
        <authorList>
            <person name="Callol A."/>
            <person name="Pajuelo D."/>
            <person name="Ebbesson L."/>
            <person name="Teles M."/>
            <person name="MacKenzie S."/>
            <person name="Amaro C."/>
        </authorList>
    </citation>
    <scope>NUCLEOTIDE SEQUENCE</scope>
</reference>
<dbReference type="AlphaFoldDB" id="A0A0E9VC52"/>
<protein>
    <submittedName>
        <fullName evidence="1">Uncharacterized protein</fullName>
    </submittedName>
</protein>
<proteinExistence type="predicted"/>
<organism evidence="1">
    <name type="scientific">Anguilla anguilla</name>
    <name type="common">European freshwater eel</name>
    <name type="synonym">Muraena anguilla</name>
    <dbReference type="NCBI Taxonomy" id="7936"/>
    <lineage>
        <taxon>Eukaryota</taxon>
        <taxon>Metazoa</taxon>
        <taxon>Chordata</taxon>
        <taxon>Craniata</taxon>
        <taxon>Vertebrata</taxon>
        <taxon>Euteleostomi</taxon>
        <taxon>Actinopterygii</taxon>
        <taxon>Neopterygii</taxon>
        <taxon>Teleostei</taxon>
        <taxon>Anguilliformes</taxon>
        <taxon>Anguillidae</taxon>
        <taxon>Anguilla</taxon>
    </lineage>
</organism>
<name>A0A0E9VC52_ANGAN</name>